<dbReference type="Proteomes" id="UP001367676">
    <property type="component" value="Unassembled WGS sequence"/>
</dbReference>
<evidence type="ECO:0000256" key="2">
    <source>
        <dbReference type="SAM" id="SignalP"/>
    </source>
</evidence>
<feature type="region of interest" description="Disordered" evidence="1">
    <location>
        <begin position="260"/>
        <end position="284"/>
    </location>
</feature>
<keyword evidence="4" id="KW-1185">Reference proteome</keyword>
<feature type="chain" id="PRO_5042839941" evidence="2">
    <location>
        <begin position="20"/>
        <end position="284"/>
    </location>
</feature>
<dbReference type="AlphaFoldDB" id="A0AAN9TQZ0"/>
<keyword evidence="2" id="KW-0732">Signal</keyword>
<name>A0AAN9TQZ0_9HEMI</name>
<feature type="region of interest" description="Disordered" evidence="1">
    <location>
        <begin position="153"/>
        <end position="200"/>
    </location>
</feature>
<reference evidence="3 4" key="1">
    <citation type="submission" date="2024-03" db="EMBL/GenBank/DDBJ databases">
        <title>Adaptation during the transition from Ophiocordyceps entomopathogen to insect associate is accompanied by gene loss and intensified selection.</title>
        <authorList>
            <person name="Ward C.M."/>
            <person name="Onetto C.A."/>
            <person name="Borneman A.R."/>
        </authorList>
    </citation>
    <scope>NUCLEOTIDE SEQUENCE [LARGE SCALE GENOMIC DNA]</scope>
    <source>
        <strain evidence="3">AWRI1</strain>
        <tissue evidence="3">Single Adult Female</tissue>
    </source>
</reference>
<evidence type="ECO:0000313" key="4">
    <source>
        <dbReference type="Proteomes" id="UP001367676"/>
    </source>
</evidence>
<comment type="caution">
    <text evidence="3">The sequence shown here is derived from an EMBL/GenBank/DDBJ whole genome shotgun (WGS) entry which is preliminary data.</text>
</comment>
<feature type="signal peptide" evidence="2">
    <location>
        <begin position="1"/>
        <end position="19"/>
    </location>
</feature>
<evidence type="ECO:0000256" key="1">
    <source>
        <dbReference type="SAM" id="MobiDB-lite"/>
    </source>
</evidence>
<evidence type="ECO:0000313" key="3">
    <source>
        <dbReference type="EMBL" id="KAK7603277.1"/>
    </source>
</evidence>
<dbReference type="EMBL" id="JBBCAQ010000006">
    <property type="protein sequence ID" value="KAK7603277.1"/>
    <property type="molecule type" value="Genomic_DNA"/>
</dbReference>
<gene>
    <name evidence="3" type="ORF">V9T40_003276</name>
</gene>
<organism evidence="3 4">
    <name type="scientific">Parthenolecanium corni</name>
    <dbReference type="NCBI Taxonomy" id="536013"/>
    <lineage>
        <taxon>Eukaryota</taxon>
        <taxon>Metazoa</taxon>
        <taxon>Ecdysozoa</taxon>
        <taxon>Arthropoda</taxon>
        <taxon>Hexapoda</taxon>
        <taxon>Insecta</taxon>
        <taxon>Pterygota</taxon>
        <taxon>Neoptera</taxon>
        <taxon>Paraneoptera</taxon>
        <taxon>Hemiptera</taxon>
        <taxon>Sternorrhyncha</taxon>
        <taxon>Coccoidea</taxon>
        <taxon>Coccidae</taxon>
        <taxon>Parthenolecanium</taxon>
    </lineage>
</organism>
<feature type="compositionally biased region" description="Basic residues" evidence="1">
    <location>
        <begin position="167"/>
        <end position="179"/>
    </location>
</feature>
<proteinExistence type="predicted"/>
<feature type="compositionally biased region" description="Basic and acidic residues" evidence="1">
    <location>
        <begin position="180"/>
        <end position="197"/>
    </location>
</feature>
<accession>A0AAN9TQZ0</accession>
<protein>
    <submittedName>
        <fullName evidence="3">Uncharacterized protein</fullName>
    </submittedName>
</protein>
<sequence>MKLIFISLLLTTSLYVVQCEAPIGPNQEFDHDSFEKQSPLDQNQDATMFENGEQFGNQDKGNFFMDLYSIQTGPKQVEFGHVFEDPNAWEQRYEKKDHENKRFQGQARWGDKHGGYGEHYWDYNHGGDSQAEFSRNVQSPSVMPPSSLIDAQSTELNETPVPEVKSSYRKQKSSKYSKKPKYEEIRNRKPQKYEKSTEIAATSSTDSNVFIIPPKSLADSTSIYSFDDQPEMIGSSDSSYASDLYEQLKNMPNVYNQFEENYQSKPASKISAKYRPPERSQYAY</sequence>